<comment type="caution">
    <text evidence="1">The sequence shown here is derived from an EMBL/GenBank/DDBJ whole genome shotgun (WGS) entry which is preliminary data.</text>
</comment>
<evidence type="ECO:0000313" key="1">
    <source>
        <dbReference type="EMBL" id="KAJ0172950.1"/>
    </source>
</evidence>
<dbReference type="EMBL" id="CM034406">
    <property type="protein sequence ID" value="KAJ0172950.1"/>
    <property type="molecule type" value="Genomic_DNA"/>
</dbReference>
<sequence>MLFLKDYNYNWTYYIFWLSSIFISALHYGLAEETPIRCRMNVNCTYTTKKVYSYKTDYSFKLNGHDTLKVSLSDSKVVLAFKNMQIGLEDTNVPCFETVRRIPAVHVQNGKLPIGSYKEALRSMNILYFDELELYYGAINNDTILQPSHFEGLTDLLSLTIRCDYFDLYSGLELAFLRPLVSLQELKLVKIIVPPIPHFVKISKLTIKEGSFSEGFQSIGECGALETLVISGVHITNIPEGWLSRCAKLRALTLEDLRRLQKIPDRLLQGNQHLRYLKIKKCQIENVPDDLLSYTPELQRLDLYGNLVVSLPNGFFSNSSNIEHLFLGPAEIVHLDAGDEMNALPNLKTLVLDGISKYGLCRNDGRIGPDKYYKTLPFSAIMPKLEHLSLRDTRVTKICPEWKNLFPALKKLNLMDHSIKNLTYNDIQIIHSTDWEVDLCITSSRYDNIKIQFTESDFNSVKMSPMEVTNATILLNEDRICDCDWYWFIRSLKARPEYVSIPYGKCIWYDPPGSKNKMTTPIAETPESKLVCRFY</sequence>
<organism evidence="1 2">
    <name type="scientific">Dendrolimus kikuchii</name>
    <dbReference type="NCBI Taxonomy" id="765133"/>
    <lineage>
        <taxon>Eukaryota</taxon>
        <taxon>Metazoa</taxon>
        <taxon>Ecdysozoa</taxon>
        <taxon>Arthropoda</taxon>
        <taxon>Hexapoda</taxon>
        <taxon>Insecta</taxon>
        <taxon>Pterygota</taxon>
        <taxon>Neoptera</taxon>
        <taxon>Endopterygota</taxon>
        <taxon>Lepidoptera</taxon>
        <taxon>Glossata</taxon>
        <taxon>Ditrysia</taxon>
        <taxon>Bombycoidea</taxon>
        <taxon>Lasiocampidae</taxon>
        <taxon>Dendrolimus</taxon>
    </lineage>
</organism>
<keyword evidence="2" id="KW-1185">Reference proteome</keyword>
<evidence type="ECO:0000313" key="2">
    <source>
        <dbReference type="Proteomes" id="UP000824533"/>
    </source>
</evidence>
<protein>
    <submittedName>
        <fullName evidence="1">Uncharacterized protein</fullName>
    </submittedName>
</protein>
<dbReference type="Proteomes" id="UP000824533">
    <property type="component" value="Linkage Group LG20"/>
</dbReference>
<accession>A0ACC1CMZ3</accession>
<name>A0ACC1CMZ3_9NEOP</name>
<proteinExistence type="predicted"/>
<reference evidence="1 2" key="1">
    <citation type="journal article" date="2021" name="Front. Genet.">
        <title>Chromosome-Level Genome Assembly Reveals Significant Gene Expansion in the Toll and IMD Signaling Pathways of Dendrolimus kikuchii.</title>
        <authorList>
            <person name="Zhou J."/>
            <person name="Wu P."/>
            <person name="Xiong Z."/>
            <person name="Liu N."/>
            <person name="Zhao N."/>
            <person name="Ji M."/>
            <person name="Qiu Y."/>
            <person name="Yang B."/>
        </authorList>
    </citation>
    <scope>NUCLEOTIDE SEQUENCE [LARGE SCALE GENOMIC DNA]</scope>
    <source>
        <strain evidence="1">Ann1</strain>
    </source>
</reference>
<gene>
    <name evidence="1" type="ORF">K1T71_011126</name>
</gene>